<dbReference type="EMBL" id="BLKM01000641">
    <property type="protein sequence ID" value="GFG36512.1"/>
    <property type="molecule type" value="Genomic_DNA"/>
</dbReference>
<gene>
    <name evidence="1" type="ORF">Cfor_11846</name>
</gene>
<reference evidence="2" key="1">
    <citation type="submission" date="2020-01" db="EMBL/GenBank/DDBJ databases">
        <title>Draft genome sequence of the Termite Coptotermes fromosanus.</title>
        <authorList>
            <person name="Itakura S."/>
            <person name="Yosikawa Y."/>
            <person name="Umezawa K."/>
        </authorList>
    </citation>
    <scope>NUCLEOTIDE SEQUENCE [LARGE SCALE GENOMIC DNA]</scope>
</reference>
<accession>A0A6L2PZ02</accession>
<evidence type="ECO:0000313" key="2">
    <source>
        <dbReference type="Proteomes" id="UP000502823"/>
    </source>
</evidence>
<dbReference type="InParanoid" id="A0A6L2PZ02"/>
<organism evidence="1 2">
    <name type="scientific">Coptotermes formosanus</name>
    <name type="common">Formosan subterranean termite</name>
    <dbReference type="NCBI Taxonomy" id="36987"/>
    <lineage>
        <taxon>Eukaryota</taxon>
        <taxon>Metazoa</taxon>
        <taxon>Ecdysozoa</taxon>
        <taxon>Arthropoda</taxon>
        <taxon>Hexapoda</taxon>
        <taxon>Insecta</taxon>
        <taxon>Pterygota</taxon>
        <taxon>Neoptera</taxon>
        <taxon>Polyneoptera</taxon>
        <taxon>Dictyoptera</taxon>
        <taxon>Blattodea</taxon>
        <taxon>Blattoidea</taxon>
        <taxon>Termitoidae</taxon>
        <taxon>Rhinotermitidae</taxon>
        <taxon>Coptotermes</taxon>
    </lineage>
</organism>
<comment type="caution">
    <text evidence="1">The sequence shown here is derived from an EMBL/GenBank/DDBJ whole genome shotgun (WGS) entry which is preliminary data.</text>
</comment>
<evidence type="ECO:0008006" key="3">
    <source>
        <dbReference type="Google" id="ProtNLM"/>
    </source>
</evidence>
<name>A0A6L2PZ02_COPFO</name>
<dbReference type="OrthoDB" id="412793at2759"/>
<keyword evidence="2" id="KW-1185">Reference proteome</keyword>
<dbReference type="Proteomes" id="UP000502823">
    <property type="component" value="Unassembled WGS sequence"/>
</dbReference>
<dbReference type="AlphaFoldDB" id="A0A6L2PZ02"/>
<sequence length="265" mass="29957">MDGLCVKCVECTLCSIRVLVRCFSCQPLLPFCSVLPRYDEEESENPLLHLLLTFHVFAQLSHLVALCQGACCSCLTSSCSETRWTVFGEHQTQDGREDEQHKAGAGILLSIQASKGLIEWYPVPARIIVARLKTRLQNITIIHSYAPTEQMDPEVKDKYYDEPNSCSTFGLTTGGTIFAHRRCHKVNWVSPDYKSQNQTDCITISSVWKRSLLDVKNKREADVGSDHNLVIAKIKLKIASDRDMKSYMKSKRTDAEKLNTPEIKE</sequence>
<proteinExistence type="predicted"/>
<protein>
    <recommendedName>
        <fullName evidence="3">Endonuclease/exonuclease/phosphatase domain-containing protein</fullName>
    </recommendedName>
</protein>
<evidence type="ECO:0000313" key="1">
    <source>
        <dbReference type="EMBL" id="GFG36512.1"/>
    </source>
</evidence>